<proteinExistence type="predicted"/>
<comment type="caution">
    <text evidence="3">The sequence shown here is derived from an EMBL/GenBank/DDBJ whole genome shotgun (WGS) entry which is preliminary data.</text>
</comment>
<feature type="chain" id="PRO_5002455353" description="Secreted protein" evidence="2">
    <location>
        <begin position="36"/>
        <end position="143"/>
    </location>
</feature>
<dbReference type="VEuPathDB" id="FungiDB:SPSK_08078"/>
<feature type="region of interest" description="Disordered" evidence="1">
    <location>
        <begin position="44"/>
        <end position="125"/>
    </location>
</feature>
<reference evidence="3 4" key="1">
    <citation type="journal article" date="2014" name="BMC Genomics">
        <title>Comparative genomics of the major fungal agents of human and animal Sporotrichosis: Sporothrix schenckii and Sporothrix brasiliensis.</title>
        <authorList>
            <person name="Teixeira M.M."/>
            <person name="de Almeida L.G."/>
            <person name="Kubitschek-Barreira P."/>
            <person name="Alves F.L."/>
            <person name="Kioshima E.S."/>
            <person name="Abadio A.K."/>
            <person name="Fernandes L."/>
            <person name="Derengowski L.S."/>
            <person name="Ferreira K.S."/>
            <person name="Souza R.C."/>
            <person name="Ruiz J.C."/>
            <person name="de Andrade N.C."/>
            <person name="Paes H.C."/>
            <person name="Nicola A.M."/>
            <person name="Albuquerque P."/>
            <person name="Gerber A.L."/>
            <person name="Martins V.P."/>
            <person name="Peconick L.D."/>
            <person name="Neto A.V."/>
            <person name="Chaucanez C.B."/>
            <person name="Silva P.A."/>
            <person name="Cunha O.L."/>
            <person name="de Oliveira F.F."/>
            <person name="dos Santos T.C."/>
            <person name="Barros A.L."/>
            <person name="Soares M.A."/>
            <person name="de Oliveira L.M."/>
            <person name="Marini M.M."/>
            <person name="Villalobos-Duno H."/>
            <person name="Cunha M.M."/>
            <person name="de Hoog S."/>
            <person name="da Silveira J.F."/>
            <person name="Henrissat B."/>
            <person name="Nino-Vega G.A."/>
            <person name="Cisalpino P.S."/>
            <person name="Mora-Montes H.M."/>
            <person name="Almeida S.R."/>
            <person name="Stajich J.E."/>
            <person name="Lopes-Bezerra L.M."/>
            <person name="Vasconcelos A.T."/>
            <person name="Felipe M.S."/>
        </authorList>
    </citation>
    <scope>NUCLEOTIDE SEQUENCE [LARGE SCALE GENOMIC DNA]</scope>
    <source>
        <strain evidence="3 4">1099-18</strain>
    </source>
</reference>
<evidence type="ECO:0000256" key="2">
    <source>
        <dbReference type="SAM" id="SignalP"/>
    </source>
</evidence>
<gene>
    <name evidence="3" type="ORF">SPSK_08078</name>
</gene>
<feature type="compositionally biased region" description="Basic and acidic residues" evidence="1">
    <location>
        <begin position="44"/>
        <end position="53"/>
    </location>
</feature>
<feature type="compositionally biased region" description="Basic and acidic residues" evidence="1">
    <location>
        <begin position="110"/>
        <end position="120"/>
    </location>
</feature>
<evidence type="ECO:0008006" key="5">
    <source>
        <dbReference type="Google" id="ProtNLM"/>
    </source>
</evidence>
<accession>A0A0F2MI57</accession>
<dbReference type="Proteomes" id="UP000033710">
    <property type="component" value="Unassembled WGS sequence"/>
</dbReference>
<evidence type="ECO:0000313" key="4">
    <source>
        <dbReference type="Proteomes" id="UP000033710"/>
    </source>
</evidence>
<reference evidence="3 4" key="2">
    <citation type="journal article" date="2015" name="Eukaryot. Cell">
        <title>Asexual propagation of a virulent clone complex in a human and feline outbreak of sporotrichosis.</title>
        <authorList>
            <person name="Teixeira Mde M."/>
            <person name="Rodrigues A.M."/>
            <person name="Tsui C.K."/>
            <person name="de Almeida L.G."/>
            <person name="Van Diepeningen A.D."/>
            <person name="van den Ende B.G."/>
            <person name="Fernandes G.F."/>
            <person name="Kano R."/>
            <person name="Hamelin R.C."/>
            <person name="Lopes-Bezerra L.M."/>
            <person name="Vasconcelos A.T."/>
            <person name="de Hoog S."/>
            <person name="de Camargo Z.P."/>
            <person name="Felipe M.S."/>
        </authorList>
    </citation>
    <scope>NUCLEOTIDE SEQUENCE [LARGE SCALE GENOMIC DNA]</scope>
    <source>
        <strain evidence="3 4">1099-18</strain>
    </source>
</reference>
<dbReference type="RefSeq" id="XP_016591191.1">
    <property type="nucleotide sequence ID" value="XM_016734723.1"/>
</dbReference>
<sequence length="143" mass="16250">MGNFGVPWPWSVCVLRPPALLALLALLANRRDVQWVWVAGREEAAADGRRCPGEIEGETGSGKRTEGCRKYRSRQQRTKWQLAEQGDDRRKEEEKQKQKKMNEAVPQVADRTDVPWRVTDDGQGGVLGAREKWHARVRGTARC</sequence>
<dbReference type="GeneID" id="27670000"/>
<keyword evidence="2" id="KW-0732">Signal</keyword>
<evidence type="ECO:0000313" key="3">
    <source>
        <dbReference type="EMBL" id="KJR88515.1"/>
    </source>
</evidence>
<organism evidence="3 4">
    <name type="scientific">Sporothrix schenckii 1099-18</name>
    <dbReference type="NCBI Taxonomy" id="1397361"/>
    <lineage>
        <taxon>Eukaryota</taxon>
        <taxon>Fungi</taxon>
        <taxon>Dikarya</taxon>
        <taxon>Ascomycota</taxon>
        <taxon>Pezizomycotina</taxon>
        <taxon>Sordariomycetes</taxon>
        <taxon>Sordariomycetidae</taxon>
        <taxon>Ophiostomatales</taxon>
        <taxon>Ophiostomataceae</taxon>
        <taxon>Sporothrix</taxon>
    </lineage>
</organism>
<evidence type="ECO:0000256" key="1">
    <source>
        <dbReference type="SAM" id="MobiDB-lite"/>
    </source>
</evidence>
<dbReference type="KEGG" id="ssck:SPSK_08078"/>
<name>A0A0F2MI57_SPOSC</name>
<feature type="signal peptide" evidence="2">
    <location>
        <begin position="1"/>
        <end position="35"/>
    </location>
</feature>
<dbReference type="AlphaFoldDB" id="A0A0F2MI57"/>
<feature type="compositionally biased region" description="Basic and acidic residues" evidence="1">
    <location>
        <begin position="86"/>
        <end position="102"/>
    </location>
</feature>
<dbReference type="EMBL" id="AXCR01000004">
    <property type="protein sequence ID" value="KJR88515.1"/>
    <property type="molecule type" value="Genomic_DNA"/>
</dbReference>
<protein>
    <recommendedName>
        <fullName evidence="5">Secreted protein</fullName>
    </recommendedName>
</protein>